<sequence>MPYSRSEELPLSELSHGGGGGGAEVQPGSPQPAQPQQPTLHRPPVGGVPIFPPGPQQQQQSMRSPPEPVYAQVNKKKDRYPNDQGPQYLALDGQASQPAGDSWV</sequence>
<evidence type="ECO:0000313" key="2">
    <source>
        <dbReference type="EMBL" id="KAK8778502.1"/>
    </source>
</evidence>
<feature type="compositionally biased region" description="Polar residues" evidence="1">
    <location>
        <begin position="94"/>
        <end position="104"/>
    </location>
</feature>
<protein>
    <submittedName>
        <fullName evidence="2">Uncharacterized protein</fullName>
    </submittedName>
</protein>
<proteinExistence type="predicted"/>
<evidence type="ECO:0000313" key="3">
    <source>
        <dbReference type="Proteomes" id="UP001321473"/>
    </source>
</evidence>
<feature type="region of interest" description="Disordered" evidence="1">
    <location>
        <begin position="1"/>
        <end position="104"/>
    </location>
</feature>
<evidence type="ECO:0000256" key="1">
    <source>
        <dbReference type="SAM" id="MobiDB-lite"/>
    </source>
</evidence>
<keyword evidence="3" id="KW-1185">Reference proteome</keyword>
<dbReference type="EMBL" id="JARKHS020010695">
    <property type="protein sequence ID" value="KAK8778502.1"/>
    <property type="molecule type" value="Genomic_DNA"/>
</dbReference>
<feature type="compositionally biased region" description="Low complexity" evidence="1">
    <location>
        <begin position="36"/>
        <end position="49"/>
    </location>
</feature>
<gene>
    <name evidence="2" type="ORF">V5799_020157</name>
</gene>
<comment type="caution">
    <text evidence="2">The sequence shown here is derived from an EMBL/GenBank/DDBJ whole genome shotgun (WGS) entry which is preliminary data.</text>
</comment>
<name>A0AAQ4EV09_AMBAM</name>
<dbReference type="AlphaFoldDB" id="A0AAQ4EV09"/>
<accession>A0AAQ4EV09</accession>
<reference evidence="2 3" key="1">
    <citation type="journal article" date="2023" name="Arcadia Sci">
        <title>De novo assembly of a long-read Amblyomma americanum tick genome.</title>
        <authorList>
            <person name="Chou S."/>
            <person name="Poskanzer K.E."/>
            <person name="Rollins M."/>
            <person name="Thuy-Boun P.S."/>
        </authorList>
    </citation>
    <scope>NUCLEOTIDE SEQUENCE [LARGE SCALE GENOMIC DNA]</scope>
    <source>
        <strain evidence="2">F_SG_1</strain>
        <tissue evidence="2">Salivary glands</tissue>
    </source>
</reference>
<dbReference type="Proteomes" id="UP001321473">
    <property type="component" value="Unassembled WGS sequence"/>
</dbReference>
<organism evidence="2 3">
    <name type="scientific">Amblyomma americanum</name>
    <name type="common">Lone star tick</name>
    <dbReference type="NCBI Taxonomy" id="6943"/>
    <lineage>
        <taxon>Eukaryota</taxon>
        <taxon>Metazoa</taxon>
        <taxon>Ecdysozoa</taxon>
        <taxon>Arthropoda</taxon>
        <taxon>Chelicerata</taxon>
        <taxon>Arachnida</taxon>
        <taxon>Acari</taxon>
        <taxon>Parasitiformes</taxon>
        <taxon>Ixodida</taxon>
        <taxon>Ixodoidea</taxon>
        <taxon>Ixodidae</taxon>
        <taxon>Amblyomminae</taxon>
        <taxon>Amblyomma</taxon>
    </lineage>
</organism>